<dbReference type="SUPFAM" id="SSF52540">
    <property type="entry name" value="P-loop containing nucleoside triphosphate hydrolases"/>
    <property type="match status" value="1"/>
</dbReference>
<dbReference type="EMBL" id="MSKJ01000006">
    <property type="protein sequence ID" value="OLO45645.1"/>
    <property type="molecule type" value="Genomic_DNA"/>
</dbReference>
<feature type="compositionally biased region" description="Basic and acidic residues" evidence="9">
    <location>
        <begin position="9"/>
        <end position="25"/>
    </location>
</feature>
<feature type="region of interest" description="Disordered" evidence="9">
    <location>
        <begin position="1"/>
        <end position="25"/>
    </location>
</feature>
<dbReference type="InterPro" id="IPR027417">
    <property type="entry name" value="P-loop_NTPase"/>
</dbReference>
<dbReference type="InterPro" id="IPR001650">
    <property type="entry name" value="Helicase_C-like"/>
</dbReference>
<dbReference type="InterPro" id="IPR000836">
    <property type="entry name" value="PRTase_dom"/>
</dbReference>
<organism evidence="12 13">
    <name type="scientific">Actinomyces oris</name>
    <dbReference type="NCBI Taxonomy" id="544580"/>
    <lineage>
        <taxon>Bacteria</taxon>
        <taxon>Bacillati</taxon>
        <taxon>Actinomycetota</taxon>
        <taxon>Actinomycetes</taxon>
        <taxon>Actinomycetales</taxon>
        <taxon>Actinomycetaceae</taxon>
        <taxon>Actinomyces</taxon>
    </lineage>
</organism>
<keyword evidence="3" id="KW-0378">Hydrolase</keyword>
<dbReference type="Gene3D" id="3.40.50.2020">
    <property type="match status" value="1"/>
</dbReference>
<dbReference type="Pfam" id="PF00271">
    <property type="entry name" value="Helicase_C"/>
    <property type="match status" value="1"/>
</dbReference>
<dbReference type="SMART" id="SM00490">
    <property type="entry name" value="HELICc"/>
    <property type="match status" value="1"/>
</dbReference>
<reference evidence="12 13" key="1">
    <citation type="submission" date="2016-12" db="EMBL/GenBank/DDBJ databases">
        <title>Genomic Comparison of strains in the 'Actinomyces naeslundii' Group.</title>
        <authorList>
            <person name="Mughal S.R."/>
            <person name="Do T."/>
            <person name="Gilbert S.C."/>
            <person name="Witherden E.A."/>
            <person name="Didelot X."/>
            <person name="Beighton D."/>
        </authorList>
    </citation>
    <scope>NUCLEOTIDE SEQUENCE [LARGE SCALE GENOMIC DNA]</scope>
    <source>
        <strain evidence="12 13">CCUG 33920</strain>
    </source>
</reference>
<dbReference type="GO" id="GO:0043138">
    <property type="term" value="F:3'-5' DNA helicase activity"/>
    <property type="evidence" value="ECO:0007669"/>
    <property type="project" value="UniProtKB-EC"/>
</dbReference>
<dbReference type="GO" id="GO:0005524">
    <property type="term" value="F:ATP binding"/>
    <property type="evidence" value="ECO:0007669"/>
    <property type="project" value="UniProtKB-KW"/>
</dbReference>
<keyword evidence="5" id="KW-0238">DNA-binding</keyword>
<gene>
    <name evidence="12" type="ORF">BKH29_03525</name>
</gene>
<evidence type="ECO:0000313" key="12">
    <source>
        <dbReference type="EMBL" id="OLO45645.1"/>
    </source>
</evidence>
<dbReference type="GO" id="GO:0043590">
    <property type="term" value="C:bacterial nucleoid"/>
    <property type="evidence" value="ECO:0007669"/>
    <property type="project" value="TreeGrafter"/>
</dbReference>
<proteinExistence type="inferred from homology"/>
<evidence type="ECO:0000259" key="11">
    <source>
        <dbReference type="PROSITE" id="PS51194"/>
    </source>
</evidence>
<dbReference type="GO" id="GO:0006281">
    <property type="term" value="P:DNA repair"/>
    <property type="evidence" value="ECO:0007669"/>
    <property type="project" value="TreeGrafter"/>
</dbReference>
<dbReference type="GO" id="GO:0009378">
    <property type="term" value="F:four-way junction helicase activity"/>
    <property type="evidence" value="ECO:0007669"/>
    <property type="project" value="TreeGrafter"/>
</dbReference>
<dbReference type="GO" id="GO:0003677">
    <property type="term" value="F:DNA binding"/>
    <property type="evidence" value="ECO:0007669"/>
    <property type="project" value="UniProtKB-KW"/>
</dbReference>
<dbReference type="PANTHER" id="PTHR13710:SF105">
    <property type="entry name" value="ATP-DEPENDENT DNA HELICASE Q1"/>
    <property type="match status" value="1"/>
</dbReference>
<dbReference type="InterPro" id="IPR002464">
    <property type="entry name" value="DNA/RNA_helicase_DEAH_CS"/>
</dbReference>
<dbReference type="SMART" id="SM00487">
    <property type="entry name" value="DEXDc"/>
    <property type="match status" value="1"/>
</dbReference>
<protein>
    <recommendedName>
        <fullName evidence="8">DNA 3'-5' helicase</fullName>
        <ecNumber evidence="8">5.6.2.4</ecNumber>
    </recommendedName>
</protein>
<name>A0A1Q8VC32_9ACTO</name>
<dbReference type="InterPro" id="IPR029057">
    <property type="entry name" value="PRTase-like"/>
</dbReference>
<comment type="caution">
    <text evidence="12">The sequence shown here is derived from an EMBL/GenBank/DDBJ whole genome shotgun (WGS) entry which is preliminary data.</text>
</comment>
<evidence type="ECO:0000256" key="8">
    <source>
        <dbReference type="ARBA" id="ARBA00034808"/>
    </source>
</evidence>
<dbReference type="InterPro" id="IPR011545">
    <property type="entry name" value="DEAD/DEAH_box_helicase_dom"/>
</dbReference>
<sequence>MTITGPAEDAERSAHPDLPDSPVRERAETVLRELVGRGDAHLREDQWRAIEALVVAHRRALVVQRTGWGKSAVYFVATVLLREGWGGWRPGDPPPSPGARGGAGASVIISPLLALMRDQVAAAERAGIRAVTMNSANVTQWDEIQARVRAGEVDVLLVSPERLNNPVFRDEVLPHLAASAALVVIDEAHCISDWGHDFRPDYRRIGTLLAGLPPRTPVLATTATANSRVSADVAEQLGASLEEGGTAGEQVLVLRGALKRDSLHLGVKVLPDAASRLAWLAAYIRRAPGSGIVYCLTVSAALEIAEYLRTTGTEVVAYTGQTDAAERERLEEDLKANRVRALVATSALGMGFDKPDLAFVVHVGAPSSPVSYYQQVGRAGRGVERAEAVLLPGAEDRAIWEWFGSQGFPPEDQVRAVLDALEERRAEGAGAASTAVLETVTPLRRTQLESTLKVLDVDGAVQRVRGGWESTGRPWSYDARRYARVNAARRAEQEAMVTYEGLGDDPGPEQGAVPCRMAFLRSALDDPLLEPGWRCGACDLCGGLELPEALDQEQVGAARQALGRAGVELRARRQWPTGMDRLGLGHLKGRIGADRQAATGLAVGRLDGLGTSGALRELVASAADGEVPVVVRPQVLETVDRLGEIIRGEQDSTGSHRPDKPLAVVVVDSRTRPRMVRGLGHAVATRLGARALGVVGLAGQDPPQHDVGSAFRLAQVARSLTLREWSDQALEQLRDCVVVLVDDWSDSGWTLTLASFLLREAGAVAVHPFVMAQR</sequence>
<dbReference type="GO" id="GO:0016787">
    <property type="term" value="F:hydrolase activity"/>
    <property type="evidence" value="ECO:0007669"/>
    <property type="project" value="UniProtKB-KW"/>
</dbReference>
<keyword evidence="4" id="KW-0067">ATP-binding</keyword>
<dbReference type="GO" id="GO:0030894">
    <property type="term" value="C:replisome"/>
    <property type="evidence" value="ECO:0007669"/>
    <property type="project" value="TreeGrafter"/>
</dbReference>
<evidence type="ECO:0000256" key="7">
    <source>
        <dbReference type="ARBA" id="ARBA00034617"/>
    </source>
</evidence>
<dbReference type="AlphaFoldDB" id="A0A1Q8VC32"/>
<dbReference type="CDD" id="cd06223">
    <property type="entry name" value="PRTases_typeI"/>
    <property type="match status" value="1"/>
</dbReference>
<evidence type="ECO:0000313" key="13">
    <source>
        <dbReference type="Proteomes" id="UP000186857"/>
    </source>
</evidence>
<dbReference type="EC" id="5.6.2.4" evidence="8"/>
<evidence type="ECO:0000256" key="3">
    <source>
        <dbReference type="ARBA" id="ARBA00022801"/>
    </source>
</evidence>
<evidence type="ECO:0000259" key="10">
    <source>
        <dbReference type="PROSITE" id="PS51192"/>
    </source>
</evidence>
<keyword evidence="2" id="KW-0547">Nucleotide-binding</keyword>
<dbReference type="PROSITE" id="PS00690">
    <property type="entry name" value="DEAH_ATP_HELICASE"/>
    <property type="match status" value="1"/>
</dbReference>
<dbReference type="InterPro" id="IPR014001">
    <property type="entry name" value="Helicase_ATP-bd"/>
</dbReference>
<dbReference type="Pfam" id="PF00270">
    <property type="entry name" value="DEAD"/>
    <property type="match status" value="1"/>
</dbReference>
<dbReference type="OrthoDB" id="9760034at2"/>
<evidence type="ECO:0000256" key="5">
    <source>
        <dbReference type="ARBA" id="ARBA00023125"/>
    </source>
</evidence>
<dbReference type="PROSITE" id="PS51194">
    <property type="entry name" value="HELICASE_CTER"/>
    <property type="match status" value="1"/>
</dbReference>
<dbReference type="SUPFAM" id="SSF53271">
    <property type="entry name" value="PRTase-like"/>
    <property type="match status" value="1"/>
</dbReference>
<comment type="similarity">
    <text evidence="1">Belongs to the helicase family. RecQ subfamily.</text>
</comment>
<feature type="domain" description="Helicase ATP-binding" evidence="10">
    <location>
        <begin position="51"/>
        <end position="243"/>
    </location>
</feature>
<accession>A0A1Q8VC32</accession>
<dbReference type="PANTHER" id="PTHR13710">
    <property type="entry name" value="DNA HELICASE RECQ FAMILY MEMBER"/>
    <property type="match status" value="1"/>
</dbReference>
<evidence type="ECO:0000256" key="6">
    <source>
        <dbReference type="ARBA" id="ARBA00023235"/>
    </source>
</evidence>
<dbReference type="Proteomes" id="UP000186857">
    <property type="component" value="Unassembled WGS sequence"/>
</dbReference>
<comment type="catalytic activity">
    <reaction evidence="7">
        <text>Couples ATP hydrolysis with the unwinding of duplex DNA by translocating in the 3'-5' direction.</text>
        <dbReference type="EC" id="5.6.2.4"/>
    </reaction>
</comment>
<feature type="domain" description="Helicase C-terminal" evidence="11">
    <location>
        <begin position="276"/>
        <end position="441"/>
    </location>
</feature>
<evidence type="ECO:0000256" key="4">
    <source>
        <dbReference type="ARBA" id="ARBA00022840"/>
    </source>
</evidence>
<dbReference type="GO" id="GO:0006310">
    <property type="term" value="P:DNA recombination"/>
    <property type="evidence" value="ECO:0007669"/>
    <property type="project" value="TreeGrafter"/>
</dbReference>
<evidence type="ECO:0000256" key="2">
    <source>
        <dbReference type="ARBA" id="ARBA00022741"/>
    </source>
</evidence>
<dbReference type="Gene3D" id="3.40.50.300">
    <property type="entry name" value="P-loop containing nucleotide triphosphate hydrolases"/>
    <property type="match status" value="2"/>
</dbReference>
<evidence type="ECO:0000256" key="9">
    <source>
        <dbReference type="SAM" id="MobiDB-lite"/>
    </source>
</evidence>
<dbReference type="GO" id="GO:0005737">
    <property type="term" value="C:cytoplasm"/>
    <property type="evidence" value="ECO:0007669"/>
    <property type="project" value="TreeGrafter"/>
</dbReference>
<keyword evidence="6" id="KW-0413">Isomerase</keyword>
<dbReference type="PROSITE" id="PS51192">
    <property type="entry name" value="HELICASE_ATP_BIND_1"/>
    <property type="match status" value="1"/>
</dbReference>
<dbReference type="RefSeq" id="WP_075376268.1">
    <property type="nucleotide sequence ID" value="NZ_MSKJ01000006.1"/>
</dbReference>
<evidence type="ECO:0000256" key="1">
    <source>
        <dbReference type="ARBA" id="ARBA00005446"/>
    </source>
</evidence>